<gene>
    <name evidence="1" type="ORF">A3B90_02840</name>
</gene>
<evidence type="ECO:0000313" key="2">
    <source>
        <dbReference type="Proteomes" id="UP000178742"/>
    </source>
</evidence>
<evidence type="ECO:0000313" key="1">
    <source>
        <dbReference type="EMBL" id="OGH66206.1"/>
    </source>
</evidence>
<accession>A0A1F6M3M3</accession>
<protein>
    <submittedName>
        <fullName evidence="1">Uncharacterized protein</fullName>
    </submittedName>
</protein>
<comment type="caution">
    <text evidence="1">The sequence shown here is derived from an EMBL/GenBank/DDBJ whole genome shotgun (WGS) entry which is preliminary data.</text>
</comment>
<reference evidence="1 2" key="1">
    <citation type="journal article" date="2016" name="Nat. Commun.">
        <title>Thousands of microbial genomes shed light on interconnected biogeochemical processes in an aquifer system.</title>
        <authorList>
            <person name="Anantharaman K."/>
            <person name="Brown C.T."/>
            <person name="Hug L.A."/>
            <person name="Sharon I."/>
            <person name="Castelle C.J."/>
            <person name="Probst A.J."/>
            <person name="Thomas B.C."/>
            <person name="Singh A."/>
            <person name="Wilkins M.J."/>
            <person name="Karaoz U."/>
            <person name="Brodie E.L."/>
            <person name="Williams K.H."/>
            <person name="Hubbard S.S."/>
            <person name="Banfield J.F."/>
        </authorList>
    </citation>
    <scope>NUCLEOTIDE SEQUENCE [LARGE SCALE GENOMIC DNA]</scope>
</reference>
<proteinExistence type="predicted"/>
<dbReference type="Proteomes" id="UP000178742">
    <property type="component" value="Unassembled WGS sequence"/>
</dbReference>
<dbReference type="AlphaFoldDB" id="A0A1F6M3M3"/>
<name>A0A1F6M3M3_9BACT</name>
<dbReference type="STRING" id="1798676.A3B90_02840"/>
<sequence>MPERTRGPHVSDFERTVVEAVAKTEHKETQKGEVLFLMREILDQFNRVMEMSAEELSQDQRDGKNEEKDKRMGVIRKFFDRIKEIREEHPDEVHQVLNPIILDLNYPKSSQEDNPEVKSFVGMLEEYRSRGYKDGERIFELDGKDVLRSEAHPQGVVVQKGDKIILNGSKLLYQGKCTDWYVHPEGVVVKKGKKLLINGEKLIYEGKCDNAWSSEKGFMVAGGGKLFKDGELWLQDPNNTTFGPHVKGTVATYHADYFVSYAINHIPLNNKGGTRNFHERVSKFHYVGPHPKGLMFLETMALTEKKDIIGKGKQATLALAEPSEESVNPEGVFEHWKIVGEYWRVTPLREDTSARQVHLHPQGFTLTEGKRVFLNDQVVYDGDFQTYKNHQDGVIVKNNDEWRLHTGNSQEKQ</sequence>
<dbReference type="EMBL" id="MFPX01000024">
    <property type="protein sequence ID" value="OGH66206.1"/>
    <property type="molecule type" value="Genomic_DNA"/>
</dbReference>
<organism evidence="1 2">
    <name type="scientific">Candidatus Magasanikbacteria bacterium RIFCSPHIGHO2_02_FULL_41_13</name>
    <dbReference type="NCBI Taxonomy" id="1798676"/>
    <lineage>
        <taxon>Bacteria</taxon>
        <taxon>Candidatus Magasanikiibacteriota</taxon>
    </lineage>
</organism>